<comment type="caution">
    <text evidence="2">The sequence shown here is derived from an EMBL/GenBank/DDBJ whole genome shotgun (WGS) entry which is preliminary data.</text>
</comment>
<dbReference type="Proteomes" id="UP000070657">
    <property type="component" value="Unassembled WGS sequence"/>
</dbReference>
<dbReference type="Pfam" id="PF00582">
    <property type="entry name" value="Usp"/>
    <property type="match status" value="1"/>
</dbReference>
<evidence type="ECO:0000313" key="3">
    <source>
        <dbReference type="Proteomes" id="UP000070657"/>
    </source>
</evidence>
<organism evidence="2 3">
    <name type="scientific">candidate division MSBL1 archaeon SCGC-AAA259E22</name>
    <dbReference type="NCBI Taxonomy" id="1698265"/>
    <lineage>
        <taxon>Archaea</taxon>
        <taxon>Methanobacteriati</taxon>
        <taxon>Methanobacteriota</taxon>
        <taxon>candidate division MSBL1</taxon>
    </lineage>
</organism>
<keyword evidence="3" id="KW-1185">Reference proteome</keyword>
<dbReference type="SUPFAM" id="SSF52402">
    <property type="entry name" value="Adenine nucleotide alpha hydrolases-like"/>
    <property type="match status" value="1"/>
</dbReference>
<name>A0A133UDD9_9EURY</name>
<sequence>MENRMGKEKKVERLLVPYVEDKFPEKAEEKSFERLKKGGKLFLLHITDEAMARSIRYRTGQLGEKSEILKTFKNTQEKIQKEIAKEHAEKVKKKASKHGISIKPLYVVGNPAEEVLEAADRYSVELILVERLREKVLEVLLGDGMGYIREKAPCRILTVS</sequence>
<dbReference type="CDD" id="cd00293">
    <property type="entry name" value="USP-like"/>
    <property type="match status" value="1"/>
</dbReference>
<protein>
    <recommendedName>
        <fullName evidence="1">UspA domain-containing protein</fullName>
    </recommendedName>
</protein>
<dbReference type="InterPro" id="IPR014729">
    <property type="entry name" value="Rossmann-like_a/b/a_fold"/>
</dbReference>
<evidence type="ECO:0000313" key="2">
    <source>
        <dbReference type="EMBL" id="KXA92204.1"/>
    </source>
</evidence>
<dbReference type="EMBL" id="LHXP01000085">
    <property type="protein sequence ID" value="KXA92204.1"/>
    <property type="molecule type" value="Genomic_DNA"/>
</dbReference>
<proteinExistence type="predicted"/>
<reference evidence="2 3" key="1">
    <citation type="journal article" date="2016" name="Sci. Rep.">
        <title>Metabolic traits of an uncultured archaeal lineage -MSBL1- from brine pools of the Red Sea.</title>
        <authorList>
            <person name="Mwirichia R."/>
            <person name="Alam I."/>
            <person name="Rashid M."/>
            <person name="Vinu M."/>
            <person name="Ba-Alawi W."/>
            <person name="Anthony Kamau A."/>
            <person name="Kamanda Ngugi D."/>
            <person name="Goker M."/>
            <person name="Klenk H.P."/>
            <person name="Bajic V."/>
            <person name="Stingl U."/>
        </authorList>
    </citation>
    <scope>NUCLEOTIDE SEQUENCE [LARGE SCALE GENOMIC DNA]</scope>
    <source>
        <strain evidence="2">SCGC-AAA259E22</strain>
    </source>
</reference>
<dbReference type="Gene3D" id="3.40.50.620">
    <property type="entry name" value="HUPs"/>
    <property type="match status" value="1"/>
</dbReference>
<evidence type="ECO:0000259" key="1">
    <source>
        <dbReference type="Pfam" id="PF00582"/>
    </source>
</evidence>
<feature type="domain" description="UspA" evidence="1">
    <location>
        <begin position="12"/>
        <end position="159"/>
    </location>
</feature>
<dbReference type="AlphaFoldDB" id="A0A133UDD9"/>
<dbReference type="InterPro" id="IPR006016">
    <property type="entry name" value="UspA"/>
</dbReference>
<accession>A0A133UDD9</accession>
<gene>
    <name evidence="2" type="ORF">AKJ66_04545</name>
</gene>